<name>A0A956NDN3_UNCEI</name>
<dbReference type="InterPro" id="IPR025965">
    <property type="entry name" value="FlgD/Vpr_Ig-like"/>
</dbReference>
<sequence>MSHLAQCLAVPGAGLVRHRRFHRGLLLSASVMCLLPTIGIAAPLSVDAGPAPLPSSLGSDPPDGAYAVGSTVLGRAPGDTLSFGNVDGDGFAVLGDVWTFDHGGPDPLEGFTTIDLTTQPTTWGRHLTAAAWDADPRNDVAAPILRGSGSAYIGAFGSPAYDLCWTDGLGYGNDWCQDLTSPVLTRGADADVEFRWVHFNDTEEHFDYVTAYFERMSDGELFEIAQYTGEVGLAGTHPIDPPVGAEETITLTANDFIGATDFRIVFRMTSDGSWSDEDGLYSTFYGPMALDDVTVTEVDGPVLGQYGFESDLEGWTASGCPGVGTFVGIAAVSNYVIEDACDCGLSGNVLEFHDDNETHPDGQHVMVVSPPVDIEADVRPYLTDPGALSIFADWDQYADLPRLDGVFIRAGWQYYPFICPISGESGWSERVGESTFSFVTNPDCALWRDSATLADVPVPQDAEQVRFVYEVYSSCADFGIAPGECTFQSNATPLIDNMQIRFTKTPNAPRIVIDAGALNYQDGFAQNTLINDPRKPGRADVSLNVIHGFTDTPPFVLGDSVVVSGPTVTTAENQWEARLWFRVSRVGPGADARYTSWRDRVADGNAIDPSLAGGGNPVEFTFAYMDSCQQGTNPFRNKFCTYFREDDDDFDPAYPEISDQNEIIADDVLFPGTQVEYFFSANYLVEPGQRYLLPDTTGGYFDEFEILPSWRDEGGTWKYPCFLQIGEASNRRRHVLIDEAIALAGIEADRFDMRYACGCSEAPLSRVGASSNNGMTLLQLLAYRGLLIHTGFHSEFFPIDYSLFSDYLTAGICATDSRGLVWSGAASEWGGYFGVGFANVELGADVLSANYRAFTGDENFCVRLEAPSGGGEAYGTTHSGGDYVLSAFGNGCPDPNGLDVLTPVGTGVGNRVYVNETNGFETGFAQVVNESVSPYNYRTVYTGAPWNYLAGQNESGDCQIDEASRVDAIRNEIQAAVEWIYGVSDIPSLCEDPCAEGGYLSAIDPGGTISAVATRLEAGTPNPFRPQTTLRYSLGAGGTVDLAVFDVAGRRIRTLASGDLAPGSYDVVWDGTDESGHRVASGTYWARLEAAGRRSASRLVMLK</sequence>
<evidence type="ECO:0000313" key="4">
    <source>
        <dbReference type="Proteomes" id="UP000739538"/>
    </source>
</evidence>
<keyword evidence="1" id="KW-0472">Membrane</keyword>
<comment type="caution">
    <text evidence="3">The sequence shown here is derived from an EMBL/GenBank/DDBJ whole genome shotgun (WGS) entry which is preliminary data.</text>
</comment>
<evidence type="ECO:0000313" key="3">
    <source>
        <dbReference type="EMBL" id="MCA9757495.1"/>
    </source>
</evidence>
<dbReference type="Gene3D" id="2.60.40.4070">
    <property type="match status" value="1"/>
</dbReference>
<proteinExistence type="predicted"/>
<evidence type="ECO:0000259" key="2">
    <source>
        <dbReference type="Pfam" id="PF13860"/>
    </source>
</evidence>
<organism evidence="3 4">
    <name type="scientific">Eiseniibacteriota bacterium</name>
    <dbReference type="NCBI Taxonomy" id="2212470"/>
    <lineage>
        <taxon>Bacteria</taxon>
        <taxon>Candidatus Eiseniibacteriota</taxon>
    </lineage>
</organism>
<dbReference type="Proteomes" id="UP000739538">
    <property type="component" value="Unassembled WGS sequence"/>
</dbReference>
<evidence type="ECO:0000256" key="1">
    <source>
        <dbReference type="SAM" id="Phobius"/>
    </source>
</evidence>
<dbReference type="EMBL" id="JAGQHS010000101">
    <property type="protein sequence ID" value="MCA9757495.1"/>
    <property type="molecule type" value="Genomic_DNA"/>
</dbReference>
<feature type="transmembrane region" description="Helical" evidence="1">
    <location>
        <begin position="25"/>
        <end position="46"/>
    </location>
</feature>
<dbReference type="AlphaFoldDB" id="A0A956NDN3"/>
<reference evidence="3" key="1">
    <citation type="submission" date="2020-04" db="EMBL/GenBank/DDBJ databases">
        <authorList>
            <person name="Zhang T."/>
        </authorList>
    </citation>
    <scope>NUCLEOTIDE SEQUENCE</scope>
    <source>
        <strain evidence="3">HKST-UBA02</strain>
    </source>
</reference>
<dbReference type="Pfam" id="PF13860">
    <property type="entry name" value="FlgD_ig"/>
    <property type="match status" value="1"/>
</dbReference>
<accession>A0A956NDN3</accession>
<keyword evidence="1" id="KW-1133">Transmembrane helix</keyword>
<reference evidence="3" key="2">
    <citation type="journal article" date="2021" name="Microbiome">
        <title>Successional dynamics and alternative stable states in a saline activated sludge microbial community over 9 years.</title>
        <authorList>
            <person name="Wang Y."/>
            <person name="Ye J."/>
            <person name="Ju F."/>
            <person name="Liu L."/>
            <person name="Boyd J.A."/>
            <person name="Deng Y."/>
            <person name="Parks D.H."/>
            <person name="Jiang X."/>
            <person name="Yin X."/>
            <person name="Woodcroft B.J."/>
            <person name="Tyson G.W."/>
            <person name="Hugenholtz P."/>
            <person name="Polz M.F."/>
            <person name="Zhang T."/>
        </authorList>
    </citation>
    <scope>NUCLEOTIDE SEQUENCE</scope>
    <source>
        <strain evidence="3">HKST-UBA02</strain>
    </source>
</reference>
<protein>
    <recommendedName>
        <fullName evidence="2">FlgD/Vpr Ig-like domain-containing protein</fullName>
    </recommendedName>
</protein>
<feature type="domain" description="FlgD/Vpr Ig-like" evidence="2">
    <location>
        <begin position="1039"/>
        <end position="1091"/>
    </location>
</feature>
<keyword evidence="1" id="KW-0812">Transmembrane</keyword>
<gene>
    <name evidence="3" type="ORF">KDA27_16945</name>
</gene>